<sequence length="76" mass="9167">MAMSTTKPKVLALYRHMLRCIKTLPPQVQPYYRYYVRQQFNSHADEIEEERVEEIISKSRSYIPYILNKYNNKPPS</sequence>
<dbReference type="PANTHER" id="PTHR47061">
    <property type="entry name" value="LYR MOTIF-CONTAINING PROTEIN 9"/>
    <property type="match status" value="1"/>
</dbReference>
<dbReference type="Proteomes" id="UP001300502">
    <property type="component" value="Unassembled WGS sequence"/>
</dbReference>
<dbReference type="InterPro" id="IPR052151">
    <property type="entry name" value="Complex_I_LYR"/>
</dbReference>
<organism evidence="2 3">
    <name type="scientific">Galdieria yellowstonensis</name>
    <dbReference type="NCBI Taxonomy" id="3028027"/>
    <lineage>
        <taxon>Eukaryota</taxon>
        <taxon>Rhodophyta</taxon>
        <taxon>Bangiophyceae</taxon>
        <taxon>Galdieriales</taxon>
        <taxon>Galdieriaceae</taxon>
        <taxon>Galdieria</taxon>
    </lineage>
</organism>
<dbReference type="EMBL" id="JANCYU010000008">
    <property type="protein sequence ID" value="KAK4522843.1"/>
    <property type="molecule type" value="Genomic_DNA"/>
</dbReference>
<comment type="caution">
    <text evidence="2">The sequence shown here is derived from an EMBL/GenBank/DDBJ whole genome shotgun (WGS) entry which is preliminary data.</text>
</comment>
<accession>A0AAV9I320</accession>
<dbReference type="Pfam" id="PF05347">
    <property type="entry name" value="Complex1_LYR"/>
    <property type="match status" value="1"/>
</dbReference>
<evidence type="ECO:0000313" key="2">
    <source>
        <dbReference type="EMBL" id="KAK4522843.1"/>
    </source>
</evidence>
<keyword evidence="3" id="KW-1185">Reference proteome</keyword>
<dbReference type="InterPro" id="IPR008011">
    <property type="entry name" value="Complex1_LYR_dom"/>
</dbReference>
<evidence type="ECO:0000313" key="3">
    <source>
        <dbReference type="Proteomes" id="UP001300502"/>
    </source>
</evidence>
<proteinExistence type="predicted"/>
<feature type="domain" description="Complex 1 LYR protein" evidence="1">
    <location>
        <begin position="9"/>
        <end position="61"/>
    </location>
</feature>
<name>A0AAV9I320_9RHOD</name>
<dbReference type="AlphaFoldDB" id="A0AAV9I320"/>
<gene>
    <name evidence="2" type="ORF">GAYE_PCTG30G0733</name>
</gene>
<protein>
    <recommendedName>
        <fullName evidence="1">Complex 1 LYR protein domain-containing protein</fullName>
    </recommendedName>
</protein>
<dbReference type="PANTHER" id="PTHR47061:SF1">
    <property type="entry name" value="LYR MOTIF-CONTAINING PROTEIN 9"/>
    <property type="match status" value="1"/>
</dbReference>
<evidence type="ECO:0000259" key="1">
    <source>
        <dbReference type="Pfam" id="PF05347"/>
    </source>
</evidence>
<reference evidence="2 3" key="1">
    <citation type="submission" date="2022-07" db="EMBL/GenBank/DDBJ databases">
        <title>Genome-wide signatures of adaptation to extreme environments.</title>
        <authorList>
            <person name="Cho C.H."/>
            <person name="Yoon H.S."/>
        </authorList>
    </citation>
    <scope>NUCLEOTIDE SEQUENCE [LARGE SCALE GENOMIC DNA]</scope>
    <source>
        <strain evidence="2 3">108.79 E11</strain>
    </source>
</reference>